<keyword evidence="11" id="KW-1185">Reference proteome</keyword>
<dbReference type="Pfam" id="PF00275">
    <property type="entry name" value="EPSP_synthase"/>
    <property type="match status" value="1"/>
</dbReference>
<dbReference type="InterPro" id="IPR036968">
    <property type="entry name" value="Enolpyruvate_Tfrase_sf"/>
</dbReference>
<dbReference type="Gene3D" id="3.65.10.10">
    <property type="entry name" value="Enolpyruvate transferase domain"/>
    <property type="match status" value="2"/>
</dbReference>
<evidence type="ECO:0000256" key="1">
    <source>
        <dbReference type="ARBA" id="ARBA00004811"/>
    </source>
</evidence>
<dbReference type="RefSeq" id="WP_073487682.1">
    <property type="nucleotide sequence ID" value="NZ_FQVN01000009.1"/>
</dbReference>
<evidence type="ECO:0000313" key="10">
    <source>
        <dbReference type="EMBL" id="SHG45754.1"/>
    </source>
</evidence>
<evidence type="ECO:0000259" key="9">
    <source>
        <dbReference type="Pfam" id="PF00275"/>
    </source>
</evidence>
<dbReference type="CDD" id="cd01556">
    <property type="entry name" value="EPSP_synthase"/>
    <property type="match status" value="1"/>
</dbReference>
<feature type="active site" description="Proton acceptor" evidence="8">
    <location>
        <position position="316"/>
    </location>
</feature>
<feature type="domain" description="Enolpyruvate transferase" evidence="9">
    <location>
        <begin position="11"/>
        <end position="420"/>
    </location>
</feature>
<dbReference type="STRING" id="2017.SAMN05444320_10985"/>
<proteinExistence type="inferred from homology"/>
<feature type="binding site" evidence="8">
    <location>
        <position position="24"/>
    </location>
    <ligand>
        <name>phosphoenolpyruvate</name>
        <dbReference type="ChEBI" id="CHEBI:58702"/>
    </ligand>
</feature>
<comment type="pathway">
    <text evidence="1 8">Metabolic intermediate biosynthesis; chorismate biosynthesis; chorismate from D-erythrose 4-phosphate and phosphoenolpyruvate: step 6/7.</text>
</comment>
<reference evidence="10 11" key="1">
    <citation type="submission" date="2016-11" db="EMBL/GenBank/DDBJ databases">
        <authorList>
            <person name="Jaros S."/>
            <person name="Januszkiewicz K."/>
            <person name="Wedrychowicz H."/>
        </authorList>
    </citation>
    <scope>NUCLEOTIDE SEQUENCE [LARGE SCALE GENOMIC DNA]</scope>
    <source>
        <strain evidence="10 11">DSM 44523</strain>
    </source>
</reference>
<comment type="function">
    <text evidence="8">Catalyzes the transfer of the enolpyruvyl moiety of phosphoenolpyruvate (PEP) to the 5-hydroxyl of shikimate-3-phosphate (S3P) to produce enolpyruvyl shikimate-3-phosphate and inorganic phosphate.</text>
</comment>
<feature type="binding site" evidence="8">
    <location>
        <position position="174"/>
    </location>
    <ligand>
        <name>3-phosphoshikimate</name>
        <dbReference type="ChEBI" id="CHEBI:145989"/>
    </ligand>
</feature>
<keyword evidence="4 8" id="KW-0028">Amino-acid biosynthesis</keyword>
<feature type="binding site" evidence="8">
    <location>
        <position position="413"/>
    </location>
    <ligand>
        <name>phosphoenolpyruvate</name>
        <dbReference type="ChEBI" id="CHEBI:58702"/>
    </ligand>
</feature>
<dbReference type="InterPro" id="IPR023193">
    <property type="entry name" value="EPSP_synthase_CS"/>
</dbReference>
<dbReference type="InterPro" id="IPR013792">
    <property type="entry name" value="RNA3'P_cycl/enolpyr_Trfase_a/b"/>
</dbReference>
<feature type="binding site" evidence="8">
    <location>
        <position position="24"/>
    </location>
    <ligand>
        <name>3-phosphoshikimate</name>
        <dbReference type="ChEBI" id="CHEBI:145989"/>
    </ligand>
</feature>
<dbReference type="FunFam" id="3.65.10.10:FF:000010">
    <property type="entry name" value="3-phosphoshikimate 1-carboxyvinyltransferase"/>
    <property type="match status" value="1"/>
</dbReference>
<gene>
    <name evidence="8" type="primary">aroA</name>
    <name evidence="10" type="ORF">SAMN05444320_10985</name>
</gene>
<evidence type="ECO:0000313" key="11">
    <source>
        <dbReference type="Proteomes" id="UP000184501"/>
    </source>
</evidence>
<evidence type="ECO:0000256" key="7">
    <source>
        <dbReference type="ARBA" id="ARBA00044633"/>
    </source>
</evidence>
<evidence type="ECO:0000256" key="5">
    <source>
        <dbReference type="ARBA" id="ARBA00022679"/>
    </source>
</evidence>
<evidence type="ECO:0000256" key="4">
    <source>
        <dbReference type="ARBA" id="ARBA00022605"/>
    </source>
</evidence>
<dbReference type="AlphaFoldDB" id="A0A1M5JYZ8"/>
<keyword evidence="5 8" id="KW-0808">Transferase</keyword>
<feature type="binding site" evidence="8">
    <location>
        <position position="347"/>
    </location>
    <ligand>
        <name>phosphoenolpyruvate</name>
        <dbReference type="ChEBI" id="CHEBI:58702"/>
    </ligand>
</feature>
<accession>A0A1M5JYZ8</accession>
<comment type="catalytic activity">
    <reaction evidence="7">
        <text>3-phosphoshikimate + phosphoenolpyruvate = 5-O-(1-carboxyvinyl)-3-phosphoshikimate + phosphate</text>
        <dbReference type="Rhea" id="RHEA:21256"/>
        <dbReference type="ChEBI" id="CHEBI:43474"/>
        <dbReference type="ChEBI" id="CHEBI:57701"/>
        <dbReference type="ChEBI" id="CHEBI:58702"/>
        <dbReference type="ChEBI" id="CHEBI:145989"/>
        <dbReference type="EC" id="2.5.1.19"/>
    </reaction>
    <physiologicalReaction direction="left-to-right" evidence="7">
        <dbReference type="Rhea" id="RHEA:21257"/>
    </physiologicalReaction>
</comment>
<feature type="binding site" evidence="8">
    <location>
        <position position="201"/>
    </location>
    <ligand>
        <name>3-phosphoshikimate</name>
        <dbReference type="ChEBI" id="CHEBI:145989"/>
    </ligand>
</feature>
<feature type="binding site" evidence="8">
    <location>
        <position position="172"/>
    </location>
    <ligand>
        <name>3-phosphoshikimate</name>
        <dbReference type="ChEBI" id="CHEBI:145989"/>
    </ligand>
</feature>
<dbReference type="SUPFAM" id="SSF55205">
    <property type="entry name" value="EPT/RTPC-like"/>
    <property type="match status" value="1"/>
</dbReference>
<dbReference type="InterPro" id="IPR006264">
    <property type="entry name" value="EPSP_synthase"/>
</dbReference>
<dbReference type="HAMAP" id="MF_00210">
    <property type="entry name" value="EPSP_synth"/>
    <property type="match status" value="1"/>
</dbReference>
<dbReference type="GO" id="GO:0009423">
    <property type="term" value="P:chorismate biosynthetic process"/>
    <property type="evidence" value="ECO:0007669"/>
    <property type="project" value="UniProtKB-UniRule"/>
</dbReference>
<dbReference type="InterPro" id="IPR001986">
    <property type="entry name" value="Enolpyruvate_Tfrase_dom"/>
</dbReference>
<evidence type="ECO:0000256" key="8">
    <source>
        <dbReference type="HAMAP-Rule" id="MF_00210"/>
    </source>
</evidence>
<feature type="binding site" evidence="8">
    <location>
        <position position="343"/>
    </location>
    <ligand>
        <name>3-phosphoshikimate</name>
        <dbReference type="ChEBI" id="CHEBI:145989"/>
    </ligand>
</feature>
<dbReference type="PANTHER" id="PTHR21090:SF5">
    <property type="entry name" value="PENTAFUNCTIONAL AROM POLYPEPTIDE"/>
    <property type="match status" value="1"/>
</dbReference>
<dbReference type="NCBIfam" id="TIGR01356">
    <property type="entry name" value="aroA"/>
    <property type="match status" value="1"/>
</dbReference>
<dbReference type="PANTHER" id="PTHR21090">
    <property type="entry name" value="AROM/DEHYDROQUINATE SYNTHASE"/>
    <property type="match status" value="1"/>
</dbReference>
<sequence>MTQAWAAPTADGPVRATVRVPGSKSITNRALLLAALADGPALLRAPLRSRDTELMAAALRALGAEVADRVDGGEDAWLVTPGPLRGPATVDCGLAGTVMRFVPPAAALADGEVRFDGDPRARERPMGTVLDALRALGAEVTPAGENPAGLPFVLRGRGGLAGGEVTIDASASSQFVSGLLLSGARYERGLTVRHSGPPVPSQPHIEMTVRMLRDQGVVVDDNTPDVWRVEPGPVRARDLTVEPDLSNATPFLAAAAVTGGEVRVPGWPERTTQAGDAIRGILTEMGCDVELRGRALVVRGPGALRGVDVDLRDVGELTPTVAALAALADGPSRLRGIAHLRGHETDRLAALAAEIGGLGGDAEETEDGLVIRPRPLRGGGWRAYADHRMATAGAIIGLVVPGVAVDDVASTGKTIPDFPGMWAAMLKAKEIAVEGV</sequence>
<feature type="binding site" evidence="8">
    <location>
        <position position="29"/>
    </location>
    <ligand>
        <name>3-phosphoshikimate</name>
        <dbReference type="ChEBI" id="CHEBI:145989"/>
    </ligand>
</feature>
<feature type="binding site" evidence="8">
    <location>
        <position position="124"/>
    </location>
    <ligand>
        <name>phosphoenolpyruvate</name>
        <dbReference type="ChEBI" id="CHEBI:58702"/>
    </ligand>
</feature>
<dbReference type="UniPathway" id="UPA00053">
    <property type="reaction ID" value="UER00089"/>
</dbReference>
<protein>
    <recommendedName>
        <fullName evidence="8">3-phosphoshikimate 1-carboxyvinyltransferase</fullName>
        <ecNumber evidence="8">2.5.1.19</ecNumber>
    </recommendedName>
    <alternativeName>
        <fullName evidence="8">5-enolpyruvylshikimate-3-phosphate synthase</fullName>
        <shortName evidence="8">EPSP synthase</shortName>
        <shortName evidence="8">EPSPS</shortName>
    </alternativeName>
</protein>
<comment type="caution">
    <text evidence="8">Lacks conserved residue(s) required for the propagation of feature annotation.</text>
</comment>
<feature type="binding site" evidence="8">
    <location>
        <position position="174"/>
    </location>
    <ligand>
        <name>phosphoenolpyruvate</name>
        <dbReference type="ChEBI" id="CHEBI:58702"/>
    </ligand>
</feature>
<comment type="subcellular location">
    <subcellularLocation>
        <location evidence="8">Cytoplasm</location>
    </subcellularLocation>
</comment>
<comment type="similarity">
    <text evidence="2 8">Belongs to the EPSP synthase family.</text>
</comment>
<dbReference type="GO" id="GO:0003866">
    <property type="term" value="F:3-phosphoshikimate 1-carboxyvinyltransferase activity"/>
    <property type="evidence" value="ECO:0007669"/>
    <property type="project" value="UniProtKB-UniRule"/>
</dbReference>
<dbReference type="EMBL" id="FQVN01000009">
    <property type="protein sequence ID" value="SHG45754.1"/>
    <property type="molecule type" value="Genomic_DNA"/>
</dbReference>
<name>A0A1M5JYZ8_STRHI</name>
<evidence type="ECO:0000256" key="3">
    <source>
        <dbReference type="ARBA" id="ARBA00022490"/>
    </source>
</evidence>
<feature type="binding site" evidence="8">
    <location>
        <position position="316"/>
    </location>
    <ligand>
        <name>3-phosphoshikimate</name>
        <dbReference type="ChEBI" id="CHEBI:145989"/>
    </ligand>
</feature>
<feature type="binding site" evidence="8">
    <location>
        <position position="96"/>
    </location>
    <ligand>
        <name>phosphoenolpyruvate</name>
        <dbReference type="ChEBI" id="CHEBI:58702"/>
    </ligand>
</feature>
<dbReference type="EC" id="2.5.1.19" evidence="8"/>
<dbReference type="OrthoDB" id="9809920at2"/>
<evidence type="ECO:0000256" key="6">
    <source>
        <dbReference type="ARBA" id="ARBA00023141"/>
    </source>
</evidence>
<dbReference type="FunFam" id="3.65.10.10:FF:000011">
    <property type="entry name" value="3-phosphoshikimate 1-carboxyvinyltransferase"/>
    <property type="match status" value="1"/>
</dbReference>
<dbReference type="GO" id="GO:0009073">
    <property type="term" value="P:aromatic amino acid family biosynthetic process"/>
    <property type="evidence" value="ECO:0007669"/>
    <property type="project" value="UniProtKB-KW"/>
</dbReference>
<evidence type="ECO:0000256" key="2">
    <source>
        <dbReference type="ARBA" id="ARBA00009948"/>
    </source>
</evidence>
<comment type="subunit">
    <text evidence="8">Monomer.</text>
</comment>
<dbReference type="GO" id="GO:0008652">
    <property type="term" value="P:amino acid biosynthetic process"/>
    <property type="evidence" value="ECO:0007669"/>
    <property type="project" value="UniProtKB-KW"/>
</dbReference>
<feature type="binding site" evidence="8">
    <location>
        <position position="25"/>
    </location>
    <ligand>
        <name>3-phosphoshikimate</name>
        <dbReference type="ChEBI" id="CHEBI:145989"/>
    </ligand>
</feature>
<keyword evidence="3 8" id="KW-0963">Cytoplasm</keyword>
<organism evidence="10 11">
    <name type="scientific">Streptoalloteichus hindustanus</name>
    <dbReference type="NCBI Taxonomy" id="2017"/>
    <lineage>
        <taxon>Bacteria</taxon>
        <taxon>Bacillati</taxon>
        <taxon>Actinomycetota</taxon>
        <taxon>Actinomycetes</taxon>
        <taxon>Pseudonocardiales</taxon>
        <taxon>Pseudonocardiaceae</taxon>
        <taxon>Streptoalloteichus</taxon>
    </lineage>
</organism>
<dbReference type="GO" id="GO:0005737">
    <property type="term" value="C:cytoplasm"/>
    <property type="evidence" value="ECO:0007669"/>
    <property type="project" value="UniProtKB-SubCell"/>
</dbReference>
<keyword evidence="6 8" id="KW-0057">Aromatic amino acid biosynthesis</keyword>
<dbReference type="PIRSF" id="PIRSF000505">
    <property type="entry name" value="EPSPS"/>
    <property type="match status" value="1"/>
</dbReference>
<dbReference type="PROSITE" id="PS00104">
    <property type="entry name" value="EPSP_SYNTHASE_1"/>
    <property type="match status" value="1"/>
</dbReference>
<dbReference type="Proteomes" id="UP000184501">
    <property type="component" value="Unassembled WGS sequence"/>
</dbReference>
<dbReference type="PROSITE" id="PS00885">
    <property type="entry name" value="EPSP_SYNTHASE_2"/>
    <property type="match status" value="1"/>
</dbReference>
<feature type="binding site" evidence="8">
    <location>
        <position position="388"/>
    </location>
    <ligand>
        <name>phosphoenolpyruvate</name>
        <dbReference type="ChEBI" id="CHEBI:58702"/>
    </ligand>
</feature>
<feature type="binding site" evidence="8">
    <location>
        <position position="173"/>
    </location>
    <ligand>
        <name>3-phosphoshikimate</name>
        <dbReference type="ChEBI" id="CHEBI:145989"/>
    </ligand>
</feature>